<keyword evidence="5 12" id="KW-0479">Metal-binding</keyword>
<dbReference type="GO" id="GO:0055086">
    <property type="term" value="P:nucleobase-containing small molecule metabolic process"/>
    <property type="evidence" value="ECO:0007669"/>
    <property type="project" value="UniProtKB-ARBA"/>
</dbReference>
<evidence type="ECO:0000256" key="12">
    <source>
        <dbReference type="PIRSR" id="PIRSR606262-3"/>
    </source>
</evidence>
<protein>
    <recommendedName>
        <fullName evidence="4">cytidine deaminase</fullName>
        <ecNumber evidence="4">3.5.4.5</ecNumber>
    </recommendedName>
    <alternativeName>
        <fullName evidence="8">Cytidine aminohydrolase</fullName>
    </alternativeName>
</protein>
<dbReference type="CDD" id="cd01283">
    <property type="entry name" value="cytidine_deaminase"/>
    <property type="match status" value="1"/>
</dbReference>
<dbReference type="PANTHER" id="PTHR11644">
    <property type="entry name" value="CYTIDINE DEAMINASE"/>
    <property type="match status" value="1"/>
</dbReference>
<dbReference type="EC" id="3.5.4.5" evidence="4"/>
<evidence type="ECO:0000256" key="2">
    <source>
        <dbReference type="ARBA" id="ARBA00003949"/>
    </source>
</evidence>
<evidence type="ECO:0000256" key="1">
    <source>
        <dbReference type="ARBA" id="ARBA00001947"/>
    </source>
</evidence>
<dbReference type="InterPro" id="IPR050202">
    <property type="entry name" value="Cyt/Deoxycyt_deaminase"/>
</dbReference>
<evidence type="ECO:0000256" key="7">
    <source>
        <dbReference type="ARBA" id="ARBA00022833"/>
    </source>
</evidence>
<dbReference type="InterPro" id="IPR002125">
    <property type="entry name" value="CMP_dCMP_dom"/>
</dbReference>
<evidence type="ECO:0000313" key="14">
    <source>
        <dbReference type="EMBL" id="KAE8397635.1"/>
    </source>
</evidence>
<feature type="binding site" evidence="12">
    <location>
        <position position="190"/>
    </location>
    <ligand>
        <name>Zn(2+)</name>
        <dbReference type="ChEBI" id="CHEBI:29105"/>
        <note>catalytic</note>
    </ligand>
</feature>
<dbReference type="NCBIfam" id="NF004064">
    <property type="entry name" value="PRK05578.1"/>
    <property type="match status" value="1"/>
</dbReference>
<evidence type="ECO:0000256" key="3">
    <source>
        <dbReference type="ARBA" id="ARBA00006576"/>
    </source>
</evidence>
<dbReference type="GO" id="GO:0008270">
    <property type="term" value="F:zinc ion binding"/>
    <property type="evidence" value="ECO:0007669"/>
    <property type="project" value="InterPro"/>
</dbReference>
<comment type="catalytic activity">
    <reaction evidence="9">
        <text>cytidine + H2O + H(+) = uridine + NH4(+)</text>
        <dbReference type="Rhea" id="RHEA:16069"/>
        <dbReference type="ChEBI" id="CHEBI:15377"/>
        <dbReference type="ChEBI" id="CHEBI:15378"/>
        <dbReference type="ChEBI" id="CHEBI:16704"/>
        <dbReference type="ChEBI" id="CHEBI:17562"/>
        <dbReference type="ChEBI" id="CHEBI:28938"/>
        <dbReference type="EC" id="3.5.4.5"/>
    </reaction>
</comment>
<evidence type="ECO:0000256" key="10">
    <source>
        <dbReference type="PIRSR" id="PIRSR606262-1"/>
    </source>
</evidence>
<dbReference type="Pfam" id="PF00383">
    <property type="entry name" value="dCMP_cyt_deam_1"/>
    <property type="match status" value="1"/>
</dbReference>
<proteinExistence type="inferred from homology"/>
<name>A0A5N7CTX9_9EURO</name>
<feature type="domain" description="CMP/dCMP-type deaminase" evidence="13">
    <location>
        <begin position="105"/>
        <end position="232"/>
    </location>
</feature>
<evidence type="ECO:0000256" key="11">
    <source>
        <dbReference type="PIRSR" id="PIRSR606262-2"/>
    </source>
</evidence>
<dbReference type="AlphaFoldDB" id="A0A5N7CTX9"/>
<dbReference type="EMBL" id="ML736885">
    <property type="protein sequence ID" value="KAE8397635.1"/>
    <property type="molecule type" value="Genomic_DNA"/>
</dbReference>
<evidence type="ECO:0000256" key="6">
    <source>
        <dbReference type="ARBA" id="ARBA00022801"/>
    </source>
</evidence>
<dbReference type="GeneID" id="43675482"/>
<dbReference type="PANTHER" id="PTHR11644:SF2">
    <property type="entry name" value="CYTIDINE DEAMINASE"/>
    <property type="match status" value="1"/>
</dbReference>
<dbReference type="GO" id="GO:0072527">
    <property type="term" value="P:pyrimidine-containing compound metabolic process"/>
    <property type="evidence" value="ECO:0007669"/>
    <property type="project" value="UniProtKB-ARBA"/>
</dbReference>
<evidence type="ECO:0000256" key="5">
    <source>
        <dbReference type="ARBA" id="ARBA00022723"/>
    </source>
</evidence>
<evidence type="ECO:0000313" key="15">
    <source>
        <dbReference type="Proteomes" id="UP000325579"/>
    </source>
</evidence>
<evidence type="ECO:0000256" key="8">
    <source>
        <dbReference type="ARBA" id="ARBA00032005"/>
    </source>
</evidence>
<dbReference type="InterPro" id="IPR006262">
    <property type="entry name" value="Cyt_deam_tetra"/>
</dbReference>
<dbReference type="SUPFAM" id="SSF53927">
    <property type="entry name" value="Cytidine deaminase-like"/>
    <property type="match status" value="1"/>
</dbReference>
<keyword evidence="7 12" id="KW-0862">Zinc</keyword>
<evidence type="ECO:0000256" key="4">
    <source>
        <dbReference type="ARBA" id="ARBA00012783"/>
    </source>
</evidence>
<keyword evidence="6" id="KW-0378">Hydrolase</keyword>
<dbReference type="Gene3D" id="3.40.140.10">
    <property type="entry name" value="Cytidine Deaminase, domain 2"/>
    <property type="match status" value="1"/>
</dbReference>
<comment type="cofactor">
    <cofactor evidence="1 12">
        <name>Zn(2+)</name>
        <dbReference type="ChEBI" id="CHEBI:29105"/>
    </cofactor>
</comment>
<dbReference type="OrthoDB" id="414540at2759"/>
<sequence length="242" mass="26827">MLLIEGIPSIAYIVPWFWPISYLHITNEDTYQHNRKWGMHRTSCKPNDINHPDSGASFHSRTHTPPLFYNFTLFTYLSPPTPTETIEIPQALINMSSSKSTLTAQELQALASKAITAKATAYCPYSKFRVGACILTQSGEYITGANVENASYPVGTCAERVAFGTAVVAGYHDFKAIAIATDSNPPASPCGMCRQFMNEFTTPSFPIYMYGSEGTYTIKTMRELLPDSFGPEDFSKERVQSS</sequence>
<feature type="active site" description="Proton donor" evidence="10">
    <location>
        <position position="159"/>
    </location>
</feature>
<dbReference type="FunFam" id="3.40.140.10:FF:000008">
    <property type="entry name" value="Cytidine deaminase"/>
    <property type="match status" value="1"/>
</dbReference>
<dbReference type="RefSeq" id="XP_031934954.1">
    <property type="nucleotide sequence ID" value="XM_032090791.1"/>
</dbReference>
<dbReference type="GO" id="GO:0004126">
    <property type="term" value="F:cytidine deaminase activity"/>
    <property type="evidence" value="ECO:0007669"/>
    <property type="project" value="UniProtKB-EC"/>
</dbReference>
<keyword evidence="15" id="KW-1185">Reference proteome</keyword>
<accession>A0A5N7CTX9</accession>
<comment type="similarity">
    <text evidence="3">Belongs to the cytidine and deoxycytidylate deaminase family.</text>
</comment>
<comment type="function">
    <text evidence="2">This enzyme scavenges exogenous and endogenous cytidine and 2'-deoxycytidine for UMP synthesis.</text>
</comment>
<organism evidence="14 15">
    <name type="scientific">Aspergillus pseudonomiae</name>
    <dbReference type="NCBI Taxonomy" id="1506151"/>
    <lineage>
        <taxon>Eukaryota</taxon>
        <taxon>Fungi</taxon>
        <taxon>Dikarya</taxon>
        <taxon>Ascomycota</taxon>
        <taxon>Pezizomycotina</taxon>
        <taxon>Eurotiomycetes</taxon>
        <taxon>Eurotiomycetidae</taxon>
        <taxon>Eurotiales</taxon>
        <taxon>Aspergillaceae</taxon>
        <taxon>Aspergillus</taxon>
        <taxon>Aspergillus subgen. Circumdati</taxon>
    </lineage>
</organism>
<evidence type="ECO:0000256" key="9">
    <source>
        <dbReference type="ARBA" id="ARBA00049558"/>
    </source>
</evidence>
<evidence type="ECO:0000259" key="13">
    <source>
        <dbReference type="PROSITE" id="PS51747"/>
    </source>
</evidence>
<dbReference type="Proteomes" id="UP000325579">
    <property type="component" value="Unassembled WGS sequence"/>
</dbReference>
<dbReference type="InterPro" id="IPR016193">
    <property type="entry name" value="Cytidine_deaminase-like"/>
</dbReference>
<feature type="binding site" evidence="12">
    <location>
        <position position="193"/>
    </location>
    <ligand>
        <name>Zn(2+)</name>
        <dbReference type="ChEBI" id="CHEBI:29105"/>
        <note>catalytic</note>
    </ligand>
</feature>
<feature type="binding site" evidence="12">
    <location>
        <position position="157"/>
    </location>
    <ligand>
        <name>Zn(2+)</name>
        <dbReference type="ChEBI" id="CHEBI:29105"/>
        <note>catalytic</note>
    </ligand>
</feature>
<dbReference type="PROSITE" id="PS51747">
    <property type="entry name" value="CYT_DCMP_DEAMINASES_2"/>
    <property type="match status" value="1"/>
</dbReference>
<dbReference type="GO" id="GO:0005829">
    <property type="term" value="C:cytosol"/>
    <property type="evidence" value="ECO:0007669"/>
    <property type="project" value="TreeGrafter"/>
</dbReference>
<dbReference type="NCBIfam" id="TIGR01354">
    <property type="entry name" value="cyt_deam_tetra"/>
    <property type="match status" value="1"/>
</dbReference>
<reference evidence="14 15" key="1">
    <citation type="submission" date="2019-04" db="EMBL/GenBank/DDBJ databases">
        <authorList>
            <consortium name="DOE Joint Genome Institute"/>
            <person name="Mondo S."/>
            <person name="Kjaerbolling I."/>
            <person name="Vesth T."/>
            <person name="Frisvad J.C."/>
            <person name="Nybo J.L."/>
            <person name="Theobald S."/>
            <person name="Kildgaard S."/>
            <person name="Isbrandt T."/>
            <person name="Kuo A."/>
            <person name="Sato A."/>
            <person name="Lyhne E.K."/>
            <person name="Kogle M.E."/>
            <person name="Wiebenga A."/>
            <person name="Kun R.S."/>
            <person name="Lubbers R.J."/>
            <person name="Makela M.R."/>
            <person name="Barry K."/>
            <person name="Chovatia M."/>
            <person name="Clum A."/>
            <person name="Daum C."/>
            <person name="Haridas S."/>
            <person name="He G."/>
            <person name="LaButti K."/>
            <person name="Lipzen A."/>
            <person name="Riley R."/>
            <person name="Salamov A."/>
            <person name="Simmons B.A."/>
            <person name="Magnuson J.K."/>
            <person name="Henrissat B."/>
            <person name="Mortensen U.H."/>
            <person name="Larsen T.O."/>
            <person name="Devries R.P."/>
            <person name="Grigoriev I.V."/>
            <person name="Machida M."/>
            <person name="Baker S.E."/>
            <person name="Andersen M.R."/>
            <person name="Cantor M.N."/>
            <person name="Hua S.X."/>
        </authorList>
    </citation>
    <scope>NUCLEOTIDE SEQUENCE [LARGE SCALE GENOMIC DNA]</scope>
    <source>
        <strain evidence="14 15">CBS 119388</strain>
    </source>
</reference>
<gene>
    <name evidence="14" type="ORF">BDV37DRAFT_50671</name>
</gene>
<feature type="binding site" evidence="11">
    <location>
        <begin position="146"/>
        <end position="152"/>
    </location>
    <ligand>
        <name>substrate</name>
    </ligand>
</feature>